<feature type="compositionally biased region" description="Low complexity" evidence="1">
    <location>
        <begin position="204"/>
        <end position="214"/>
    </location>
</feature>
<feature type="compositionally biased region" description="Pro residues" evidence="1">
    <location>
        <begin position="258"/>
        <end position="301"/>
    </location>
</feature>
<evidence type="ECO:0000313" key="3">
    <source>
        <dbReference type="Proteomes" id="UP001432222"/>
    </source>
</evidence>
<evidence type="ECO:0000313" key="2">
    <source>
        <dbReference type="EMBL" id="WUQ84598.1"/>
    </source>
</evidence>
<sequence length="549" mass="53346">MAGGTNFEGLGHPQLKLMVAGSDPSKVTGRGNQLKAAGRVLDELSKALAAHVTQIQWEGPAAENFKSWAGDLHKSASMISEYSKGAGDAMVQAGEALSTAKTGVPEVPAKDIDVVKRHSAQPCLKPSPLSIAGFGNPSVSTDAIMKKEDPTWVSTMEASAAQKRVDTAHQEAIHQMEKLGQAYEAATTKLNSLKMPDLPGQSGGESHSGAEEVSVGGGGGGRAGSGGTVRTPRGGYTGSSGYSPPSGGDRSGGGSVTPRPPVLVTPGPTPPGNATPPPPRHGTPVPLPGDPSTPGPVPTGPTHPGDRPGTGLDSLPVVPTLPGPTGPVGPGGGPAPVYPQGGGPGHPGTPGGGPGFPGGGPIPFGGTGPFIGGTGPLKSGGGPVPPSRTGTVGGNLPTKNGGPGASNGGTVFGAREAQGRSGGSGGGGFGGPGGGMHQGGGHGGGAVGGSRGRGYSSTGGGVVGGAKGPVAGGEFTPGGSGLRNRAAAAGAASAEGAARPGQNGMMGPGMAGGVGERRERDRRNRADYLHEDEETWTSGTPKSNPGVIE</sequence>
<gene>
    <name evidence="2" type="ORF">OHA16_17485</name>
</gene>
<feature type="compositionally biased region" description="Low complexity" evidence="1">
    <location>
        <begin position="482"/>
        <end position="503"/>
    </location>
</feature>
<protein>
    <recommendedName>
        <fullName evidence="4">PPE family protein</fullName>
    </recommendedName>
</protein>
<feature type="compositionally biased region" description="Basic and acidic residues" evidence="1">
    <location>
        <begin position="515"/>
        <end position="529"/>
    </location>
</feature>
<feature type="region of interest" description="Disordered" evidence="1">
    <location>
        <begin position="193"/>
        <end position="549"/>
    </location>
</feature>
<proteinExistence type="predicted"/>
<accession>A0ABZ1U073</accession>
<feature type="compositionally biased region" description="Low complexity" evidence="1">
    <location>
        <begin position="230"/>
        <end position="248"/>
    </location>
</feature>
<name>A0ABZ1U073_9ACTN</name>
<evidence type="ECO:0000256" key="1">
    <source>
        <dbReference type="SAM" id="MobiDB-lite"/>
    </source>
</evidence>
<feature type="compositionally biased region" description="Gly residues" evidence="1">
    <location>
        <begin position="401"/>
        <end position="411"/>
    </location>
</feature>
<dbReference type="Proteomes" id="UP001432222">
    <property type="component" value="Chromosome"/>
</dbReference>
<dbReference type="InterPro" id="IPR038332">
    <property type="entry name" value="PPE_sf"/>
</dbReference>
<organism evidence="2 3">
    <name type="scientific">Kitasatospora purpeofusca</name>
    <dbReference type="NCBI Taxonomy" id="67352"/>
    <lineage>
        <taxon>Bacteria</taxon>
        <taxon>Bacillati</taxon>
        <taxon>Actinomycetota</taxon>
        <taxon>Actinomycetes</taxon>
        <taxon>Kitasatosporales</taxon>
        <taxon>Streptomycetaceae</taxon>
        <taxon>Kitasatospora</taxon>
    </lineage>
</organism>
<dbReference type="RefSeq" id="WP_328955441.1">
    <property type="nucleotide sequence ID" value="NZ_CP108110.1"/>
</dbReference>
<feature type="compositionally biased region" description="Gly residues" evidence="1">
    <location>
        <begin position="215"/>
        <end position="227"/>
    </location>
</feature>
<feature type="compositionally biased region" description="Gly residues" evidence="1">
    <location>
        <begin position="328"/>
        <end position="382"/>
    </location>
</feature>
<dbReference type="Gene3D" id="1.20.1260.20">
    <property type="entry name" value="PPE superfamily"/>
    <property type="match status" value="1"/>
</dbReference>
<feature type="compositionally biased region" description="Gly residues" evidence="1">
    <location>
        <begin position="420"/>
        <end position="481"/>
    </location>
</feature>
<evidence type="ECO:0008006" key="4">
    <source>
        <dbReference type="Google" id="ProtNLM"/>
    </source>
</evidence>
<keyword evidence="3" id="KW-1185">Reference proteome</keyword>
<feature type="compositionally biased region" description="Gly residues" evidence="1">
    <location>
        <begin position="504"/>
        <end position="514"/>
    </location>
</feature>
<dbReference type="EMBL" id="CP108110">
    <property type="protein sequence ID" value="WUQ84598.1"/>
    <property type="molecule type" value="Genomic_DNA"/>
</dbReference>
<reference evidence="2" key="1">
    <citation type="submission" date="2022-10" db="EMBL/GenBank/DDBJ databases">
        <title>The complete genomes of actinobacterial strains from the NBC collection.</title>
        <authorList>
            <person name="Joergensen T.S."/>
            <person name="Alvarez Arevalo M."/>
            <person name="Sterndorff E.B."/>
            <person name="Faurdal D."/>
            <person name="Vuksanovic O."/>
            <person name="Mourched A.-S."/>
            <person name="Charusanti P."/>
            <person name="Shaw S."/>
            <person name="Blin K."/>
            <person name="Weber T."/>
        </authorList>
    </citation>
    <scope>NUCLEOTIDE SEQUENCE</scope>
    <source>
        <strain evidence="2">NBC_00222</strain>
    </source>
</reference>